<reference evidence="1" key="1">
    <citation type="submission" date="2021-03" db="EMBL/GenBank/DDBJ databases">
        <authorList>
            <consortium name="Genoscope - CEA"/>
            <person name="William W."/>
        </authorList>
    </citation>
    <scope>NUCLEOTIDE SEQUENCE</scope>
    <source>
        <strain evidence="1">Doubled-haploid Pahang</strain>
    </source>
</reference>
<evidence type="ECO:0000313" key="2">
    <source>
        <dbReference type="EnsemblPlants" id="Ma08_p01330.1"/>
    </source>
</evidence>
<evidence type="ECO:0000313" key="1">
    <source>
        <dbReference type="EMBL" id="CAG1830266.1"/>
    </source>
</evidence>
<dbReference type="EnsemblPlants" id="Ma08_t01330.1">
    <property type="protein sequence ID" value="Ma08_p01330.1"/>
    <property type="gene ID" value="Ma08_g01330"/>
</dbReference>
<dbReference type="Gramene" id="Ma08_t01330.1">
    <property type="protein sequence ID" value="Ma08_p01330.1"/>
    <property type="gene ID" value="Ma08_g01330"/>
</dbReference>
<reference evidence="2" key="2">
    <citation type="submission" date="2021-05" db="UniProtKB">
        <authorList>
            <consortium name="EnsemblPlants"/>
        </authorList>
    </citation>
    <scope>IDENTIFICATION</scope>
    <source>
        <strain evidence="2">subsp. malaccensis</strain>
    </source>
</reference>
<gene>
    <name evidence="1" type="ORF">GSMUA_335200.1</name>
</gene>
<proteinExistence type="predicted"/>
<dbReference type="Proteomes" id="UP000012960">
    <property type="component" value="Unplaced"/>
</dbReference>
<organism evidence="2 3">
    <name type="scientific">Musa acuminata subsp. malaccensis</name>
    <name type="common">Wild banana</name>
    <name type="synonym">Musa malaccensis</name>
    <dbReference type="NCBI Taxonomy" id="214687"/>
    <lineage>
        <taxon>Eukaryota</taxon>
        <taxon>Viridiplantae</taxon>
        <taxon>Streptophyta</taxon>
        <taxon>Embryophyta</taxon>
        <taxon>Tracheophyta</taxon>
        <taxon>Spermatophyta</taxon>
        <taxon>Magnoliopsida</taxon>
        <taxon>Liliopsida</taxon>
        <taxon>Zingiberales</taxon>
        <taxon>Musaceae</taxon>
        <taxon>Musa</taxon>
    </lineage>
</organism>
<accession>A0A804K1P8</accession>
<dbReference type="InParanoid" id="A0A804K1P8"/>
<dbReference type="EMBL" id="HG996472">
    <property type="protein sequence ID" value="CAG1830266.1"/>
    <property type="molecule type" value="Genomic_DNA"/>
</dbReference>
<sequence>MQKLDTGVGLNSGLYTMQPLFSPVVNYNTEFPQLESGHKAQIPVDLQTWSILSRTWTLAIAFSTYCSQLWPFGSS</sequence>
<keyword evidence="3" id="KW-1185">Reference proteome</keyword>
<evidence type="ECO:0000313" key="3">
    <source>
        <dbReference type="Proteomes" id="UP000012960"/>
    </source>
</evidence>
<dbReference type="AlphaFoldDB" id="A0A804K1P8"/>
<name>A0A804K1P8_MUSAM</name>
<protein>
    <submittedName>
        <fullName evidence="1">(wild Malaysian banana) hypothetical protein</fullName>
    </submittedName>
</protein>